<keyword evidence="1" id="KW-0472">Membrane</keyword>
<keyword evidence="1" id="KW-1133">Transmembrane helix</keyword>
<dbReference type="InterPro" id="IPR008537">
    <property type="entry name" value="DUF819"/>
</dbReference>
<protein>
    <submittedName>
        <fullName evidence="2">Putative integral membrane protein</fullName>
    </submittedName>
</protein>
<keyword evidence="3" id="KW-1185">Reference proteome</keyword>
<dbReference type="STRING" id="1279009.ADICEAN_03304"/>
<feature type="transmembrane region" description="Helical" evidence="1">
    <location>
        <begin position="237"/>
        <end position="253"/>
    </location>
</feature>
<comment type="caution">
    <text evidence="2">The sequence shown here is derived from an EMBL/GenBank/DDBJ whole genome shotgun (WGS) entry which is preliminary data.</text>
</comment>
<dbReference type="PANTHER" id="PTHR34289:SF8">
    <property type="entry name" value="DUF819 DOMAIN-CONTAINING PROTEIN"/>
    <property type="match status" value="1"/>
</dbReference>
<keyword evidence="1" id="KW-0812">Transmembrane</keyword>
<dbReference type="PANTHER" id="PTHR34289">
    <property type="entry name" value="PROTEIN, PUTATIVE (DUF819)-RELATED"/>
    <property type="match status" value="1"/>
</dbReference>
<reference evidence="2 3" key="1">
    <citation type="journal article" date="2013" name="Genome Announc.">
        <title>Draft Genome Sequence of Cesiribacter andamanensis Strain AMV16T, Isolated from a Soil Sample from a Mud Volcano in the Andaman Islands, India.</title>
        <authorList>
            <person name="Shivaji S."/>
            <person name="Ara S."/>
            <person name="Begum Z."/>
            <person name="Srinivas T.N."/>
            <person name="Singh A."/>
            <person name="Kumar Pinnaka A."/>
        </authorList>
    </citation>
    <scope>NUCLEOTIDE SEQUENCE [LARGE SCALE GENOMIC DNA]</scope>
    <source>
        <strain evidence="2 3">AMV16</strain>
    </source>
</reference>
<feature type="transmembrane region" description="Helical" evidence="1">
    <location>
        <begin position="265"/>
        <end position="283"/>
    </location>
</feature>
<sequence>MALSVQLFWLVLVLFFPALTQWGEQRYRPLRWVGAMTLCYLLGLILGNLPLMPIPTELLSTLSEVSVSLAIPAMLFTAHPRQLLSNSRPALLAFGCASLAACMATSSAYFWLGHLIEQPAVTSGMLASVYIGGTPNMGAVGIALGVEDELFLVLNSADIVLSGLYFGFLLTIGPRFLGWLFPRKREAKETVAPQNPLWTTQQKASPAHVGLTLLYALLLLGAAAGLCLLLFGSLVVPVFILLLTVFSLALAGTPPIRRLKGTYGTAYYLLLMFAISVGSLANFNKLLSLTGSVLPFAAFIICSTLVLHYLFCRLAGLGRDISMIASTAGVFGPPFIGPVAERLKRPDLILTGILLGMLGYALGNFAGIGLARLLALF</sequence>
<feature type="transmembrane region" description="Helical" evidence="1">
    <location>
        <begin position="90"/>
        <end position="112"/>
    </location>
</feature>
<feature type="transmembrane region" description="Helical" evidence="1">
    <location>
        <begin position="164"/>
        <end position="181"/>
    </location>
</feature>
<dbReference type="Proteomes" id="UP000011910">
    <property type="component" value="Unassembled WGS sequence"/>
</dbReference>
<feature type="transmembrane region" description="Helical" evidence="1">
    <location>
        <begin position="124"/>
        <end position="144"/>
    </location>
</feature>
<organism evidence="2 3">
    <name type="scientific">Cesiribacter andamanensis AMV16</name>
    <dbReference type="NCBI Taxonomy" id="1279009"/>
    <lineage>
        <taxon>Bacteria</taxon>
        <taxon>Pseudomonadati</taxon>
        <taxon>Bacteroidota</taxon>
        <taxon>Cytophagia</taxon>
        <taxon>Cytophagales</taxon>
        <taxon>Cesiribacteraceae</taxon>
        <taxon>Cesiribacter</taxon>
    </lineage>
</organism>
<dbReference type="eggNOG" id="COG5505">
    <property type="taxonomic scope" value="Bacteria"/>
</dbReference>
<dbReference type="AlphaFoldDB" id="M7N2P2"/>
<proteinExistence type="predicted"/>
<accession>M7N2P2</accession>
<feature type="transmembrane region" description="Helical" evidence="1">
    <location>
        <begin position="30"/>
        <end position="51"/>
    </location>
</feature>
<dbReference type="Pfam" id="PF05684">
    <property type="entry name" value="DUF819"/>
    <property type="match status" value="1"/>
</dbReference>
<feature type="transmembrane region" description="Helical" evidence="1">
    <location>
        <begin position="348"/>
        <end position="375"/>
    </location>
</feature>
<dbReference type="OrthoDB" id="653763at2"/>
<name>M7N2P2_9BACT</name>
<dbReference type="RefSeq" id="WP_009196687.1">
    <property type="nucleotide sequence ID" value="NZ_AODQ01000105.1"/>
</dbReference>
<gene>
    <name evidence="2" type="ORF">ADICEAN_03304</name>
</gene>
<feature type="transmembrane region" description="Helical" evidence="1">
    <location>
        <begin position="211"/>
        <end position="231"/>
    </location>
</feature>
<dbReference type="EMBL" id="AODQ01000105">
    <property type="protein sequence ID" value="EMR01567.1"/>
    <property type="molecule type" value="Genomic_DNA"/>
</dbReference>
<evidence type="ECO:0000313" key="3">
    <source>
        <dbReference type="Proteomes" id="UP000011910"/>
    </source>
</evidence>
<evidence type="ECO:0000313" key="2">
    <source>
        <dbReference type="EMBL" id="EMR01567.1"/>
    </source>
</evidence>
<evidence type="ECO:0000256" key="1">
    <source>
        <dbReference type="SAM" id="Phobius"/>
    </source>
</evidence>
<feature type="transmembrane region" description="Helical" evidence="1">
    <location>
        <begin position="289"/>
        <end position="310"/>
    </location>
</feature>